<keyword evidence="2" id="KW-1185">Reference proteome</keyword>
<evidence type="ECO:0000313" key="1">
    <source>
        <dbReference type="EMBL" id="KAF0767951.1"/>
    </source>
</evidence>
<evidence type="ECO:0000313" key="2">
    <source>
        <dbReference type="Proteomes" id="UP000478052"/>
    </source>
</evidence>
<protein>
    <submittedName>
        <fullName evidence="1">Uncharacterized protein</fullName>
    </submittedName>
</protein>
<comment type="caution">
    <text evidence="1">The sequence shown here is derived from an EMBL/GenBank/DDBJ whole genome shotgun (WGS) entry which is preliminary data.</text>
</comment>
<reference evidence="1 2" key="1">
    <citation type="submission" date="2019-08" db="EMBL/GenBank/DDBJ databases">
        <title>Whole genome of Aphis craccivora.</title>
        <authorList>
            <person name="Voronova N.V."/>
            <person name="Shulinski R.S."/>
            <person name="Bandarenka Y.V."/>
            <person name="Zhorov D.G."/>
            <person name="Warner D."/>
        </authorList>
    </citation>
    <scope>NUCLEOTIDE SEQUENCE [LARGE SCALE GENOMIC DNA]</scope>
    <source>
        <strain evidence="1">180601</strain>
        <tissue evidence="1">Whole Body</tissue>
    </source>
</reference>
<gene>
    <name evidence="1" type="ORF">FWK35_00012346</name>
</gene>
<name>A0A6G0ZAU7_APHCR</name>
<accession>A0A6G0ZAU7</accession>
<organism evidence="1 2">
    <name type="scientific">Aphis craccivora</name>
    <name type="common">Cowpea aphid</name>
    <dbReference type="NCBI Taxonomy" id="307492"/>
    <lineage>
        <taxon>Eukaryota</taxon>
        <taxon>Metazoa</taxon>
        <taxon>Ecdysozoa</taxon>
        <taxon>Arthropoda</taxon>
        <taxon>Hexapoda</taxon>
        <taxon>Insecta</taxon>
        <taxon>Pterygota</taxon>
        <taxon>Neoptera</taxon>
        <taxon>Paraneoptera</taxon>
        <taxon>Hemiptera</taxon>
        <taxon>Sternorrhyncha</taxon>
        <taxon>Aphidomorpha</taxon>
        <taxon>Aphidoidea</taxon>
        <taxon>Aphididae</taxon>
        <taxon>Aphidini</taxon>
        <taxon>Aphis</taxon>
        <taxon>Aphis</taxon>
    </lineage>
</organism>
<dbReference type="AlphaFoldDB" id="A0A6G0ZAU7"/>
<dbReference type="Proteomes" id="UP000478052">
    <property type="component" value="Unassembled WGS sequence"/>
</dbReference>
<dbReference type="EMBL" id="VUJU01000864">
    <property type="protein sequence ID" value="KAF0767951.1"/>
    <property type="molecule type" value="Genomic_DNA"/>
</dbReference>
<sequence>MRRTEILAGDLQSLSDRVTRNNSDYPYNMYTQFQESYYENSIRNLILSTFIFLYNSPIMVIDTSKQNNLATVSSNLLQFMIVLYVSFTREVKSLCEEKLMALRGLTQFVQAVYGLNIYVFIKYVRKPTRKIGDTIALCTNCRVKHIVKNRNIHIYCLYVPRGTRRTTLAGLQKQRRMTHCAVGARHAFDARMRTRLARSVVAETQIGVEPGRTLFHARSRGLEHGRRTTGQAVFVGKVAAGFAGPVTLFAFRSGPKLACFGDFKI</sequence>
<proteinExistence type="predicted"/>